<evidence type="ECO:0000256" key="8">
    <source>
        <dbReference type="HAMAP-Rule" id="MF_00367"/>
    </source>
</evidence>
<dbReference type="InterPro" id="IPR009019">
    <property type="entry name" value="KH_sf_prok-type"/>
</dbReference>
<feature type="domain" description="Era-type G" evidence="12">
    <location>
        <begin position="2"/>
        <end position="169"/>
    </location>
</feature>
<comment type="subunit">
    <text evidence="8">Monomer.</text>
</comment>
<dbReference type="GO" id="GO:0070181">
    <property type="term" value="F:small ribosomal subunit rRNA binding"/>
    <property type="evidence" value="ECO:0007669"/>
    <property type="project" value="UniProtKB-UniRule"/>
</dbReference>
<dbReference type="PROSITE" id="PS51713">
    <property type="entry name" value="G_ERA"/>
    <property type="match status" value="1"/>
</dbReference>
<evidence type="ECO:0000256" key="3">
    <source>
        <dbReference type="ARBA" id="ARBA00022475"/>
    </source>
</evidence>
<dbReference type="InterPro" id="IPR003593">
    <property type="entry name" value="AAA+_ATPase"/>
</dbReference>
<dbReference type="HAMAP" id="MF_00367">
    <property type="entry name" value="GTPase_Era"/>
    <property type="match status" value="1"/>
</dbReference>
<feature type="binding site" evidence="8">
    <location>
        <begin position="120"/>
        <end position="123"/>
    </location>
    <ligand>
        <name>GTP</name>
        <dbReference type="ChEBI" id="CHEBI:37565"/>
    </ligand>
</feature>
<accession>A0A5C1QPG2</accession>
<evidence type="ECO:0000259" key="11">
    <source>
        <dbReference type="PROSITE" id="PS50823"/>
    </source>
</evidence>
<evidence type="ECO:0000256" key="2">
    <source>
        <dbReference type="ARBA" id="ARBA00020484"/>
    </source>
</evidence>
<evidence type="ECO:0000259" key="12">
    <source>
        <dbReference type="PROSITE" id="PS51713"/>
    </source>
</evidence>
<sequence>MKSAFVAIIGRPSAGKSTLLNALCREKVSITANVPQTTRNKIRGIVTEEEGQLVFIDTPGIHHSEKKFNQYLKDVVYSSLEEADMVLYVVDSTRPPGSEEQEVISLLNKQSEKPVLLVLNKVDQKGNYKSEIRGLMTTNVHPKALMETSALNGLGVDALRDRLIELAPEGELMYPEEFYTDQEPEFRIAEIIREKAISQTSQEIPHALYVEIADTEMKGNELWVRAFLTVESESQVGIVVGKEGKRIKWIRIASLKEFRKIFDYKVRLDLRVKVNPRWRRKDYLLKGMLK</sequence>
<keyword evidence="4" id="KW-0997">Cell inner membrane</keyword>
<organism evidence="13 14">
    <name type="scientific">Oceanispirochaeta crateris</name>
    <dbReference type="NCBI Taxonomy" id="2518645"/>
    <lineage>
        <taxon>Bacteria</taxon>
        <taxon>Pseudomonadati</taxon>
        <taxon>Spirochaetota</taxon>
        <taxon>Spirochaetia</taxon>
        <taxon>Spirochaetales</taxon>
        <taxon>Spirochaetaceae</taxon>
        <taxon>Oceanispirochaeta</taxon>
    </lineage>
</organism>
<evidence type="ECO:0000256" key="9">
    <source>
        <dbReference type="PROSITE-ProRule" id="PRU01050"/>
    </source>
</evidence>
<keyword evidence="8" id="KW-0963">Cytoplasm</keyword>
<dbReference type="PANTHER" id="PTHR42698">
    <property type="entry name" value="GTPASE ERA"/>
    <property type="match status" value="1"/>
</dbReference>
<protein>
    <recommendedName>
        <fullName evidence="2 8">GTPase Era</fullName>
    </recommendedName>
</protein>
<dbReference type="EMBL" id="CP036150">
    <property type="protein sequence ID" value="QEN08900.1"/>
    <property type="molecule type" value="Genomic_DNA"/>
</dbReference>
<dbReference type="SUPFAM" id="SSF54814">
    <property type="entry name" value="Prokaryotic type KH domain (KH-domain type II)"/>
    <property type="match status" value="1"/>
</dbReference>
<feature type="region of interest" description="G5" evidence="9">
    <location>
        <begin position="148"/>
        <end position="150"/>
    </location>
</feature>
<dbReference type="PROSITE" id="PS50823">
    <property type="entry name" value="KH_TYPE_2"/>
    <property type="match status" value="1"/>
</dbReference>
<dbReference type="AlphaFoldDB" id="A0A5C1QPG2"/>
<feature type="region of interest" description="G4" evidence="9">
    <location>
        <begin position="120"/>
        <end position="123"/>
    </location>
</feature>
<feature type="region of interest" description="G1" evidence="9">
    <location>
        <begin position="10"/>
        <end position="17"/>
    </location>
</feature>
<dbReference type="RefSeq" id="WP_149486979.1">
    <property type="nucleotide sequence ID" value="NZ_CP036150.1"/>
</dbReference>
<evidence type="ECO:0000313" key="13">
    <source>
        <dbReference type="EMBL" id="QEN08900.1"/>
    </source>
</evidence>
<feature type="binding site" evidence="8">
    <location>
        <begin position="57"/>
        <end position="61"/>
    </location>
    <ligand>
        <name>GTP</name>
        <dbReference type="ChEBI" id="CHEBI:37565"/>
    </ligand>
</feature>
<keyword evidence="6 8" id="KW-0694">RNA-binding</keyword>
<evidence type="ECO:0000256" key="5">
    <source>
        <dbReference type="ARBA" id="ARBA00022741"/>
    </source>
</evidence>
<comment type="similarity">
    <text evidence="1 8 9 10">Belongs to the TRAFAC class TrmE-Era-EngA-EngB-Septin-like GTPase superfamily. Era GTPase family.</text>
</comment>
<dbReference type="Pfam" id="PF01926">
    <property type="entry name" value="MMR_HSR1"/>
    <property type="match status" value="1"/>
</dbReference>
<dbReference type="GO" id="GO:0005886">
    <property type="term" value="C:plasma membrane"/>
    <property type="evidence" value="ECO:0007669"/>
    <property type="project" value="UniProtKB-SubCell"/>
</dbReference>
<dbReference type="CDD" id="cd04163">
    <property type="entry name" value="Era"/>
    <property type="match status" value="1"/>
</dbReference>
<dbReference type="InterPro" id="IPR005662">
    <property type="entry name" value="GTPase_Era-like"/>
</dbReference>
<dbReference type="NCBIfam" id="TIGR00231">
    <property type="entry name" value="small_GTP"/>
    <property type="match status" value="1"/>
</dbReference>
<dbReference type="PANTHER" id="PTHR42698:SF1">
    <property type="entry name" value="GTPASE ERA, MITOCHONDRIAL"/>
    <property type="match status" value="1"/>
</dbReference>
<dbReference type="InterPro" id="IPR027417">
    <property type="entry name" value="P-loop_NTPase"/>
</dbReference>
<dbReference type="InterPro" id="IPR004044">
    <property type="entry name" value="KH_dom_type_2"/>
</dbReference>
<keyword evidence="3 8" id="KW-1003">Cell membrane</keyword>
<dbReference type="SUPFAM" id="SSF52540">
    <property type="entry name" value="P-loop containing nucleoside triphosphate hydrolases"/>
    <property type="match status" value="1"/>
</dbReference>
<comment type="function">
    <text evidence="8">An essential GTPase that binds both GDP and GTP, with rapid nucleotide exchange. Plays a role in 16S rRNA processing and 30S ribosomal subunit biogenesis and possibly also in cell cycle regulation and energy metabolism.</text>
</comment>
<evidence type="ECO:0000256" key="7">
    <source>
        <dbReference type="ARBA" id="ARBA00023134"/>
    </source>
</evidence>
<dbReference type="NCBIfam" id="TIGR00436">
    <property type="entry name" value="era"/>
    <property type="match status" value="1"/>
</dbReference>
<dbReference type="Gene3D" id="3.30.300.20">
    <property type="match status" value="1"/>
</dbReference>
<gene>
    <name evidence="8" type="primary">era</name>
    <name evidence="13" type="ORF">EXM22_13200</name>
</gene>
<dbReference type="InterPro" id="IPR030388">
    <property type="entry name" value="G_ERA_dom"/>
</dbReference>
<feature type="binding site" evidence="8">
    <location>
        <begin position="10"/>
        <end position="17"/>
    </location>
    <ligand>
        <name>GTP</name>
        <dbReference type="ChEBI" id="CHEBI:37565"/>
    </ligand>
</feature>
<dbReference type="InterPro" id="IPR015946">
    <property type="entry name" value="KH_dom-like_a/b"/>
</dbReference>
<keyword evidence="8" id="KW-0472">Membrane</keyword>
<feature type="domain" description="KH type-2" evidence="11">
    <location>
        <begin position="200"/>
        <end position="276"/>
    </location>
</feature>
<proteinExistence type="inferred from homology"/>
<comment type="subcellular location">
    <subcellularLocation>
        <location evidence="8">Cytoplasm</location>
    </subcellularLocation>
    <subcellularLocation>
        <location evidence="8">Cell membrane</location>
        <topology evidence="8">Peripheral membrane protein</topology>
    </subcellularLocation>
</comment>
<evidence type="ECO:0000256" key="1">
    <source>
        <dbReference type="ARBA" id="ARBA00007921"/>
    </source>
</evidence>
<feature type="region of interest" description="G3" evidence="9">
    <location>
        <begin position="57"/>
        <end position="60"/>
    </location>
</feature>
<keyword evidence="14" id="KW-1185">Reference proteome</keyword>
<keyword evidence="8" id="KW-0699">rRNA-binding</keyword>
<dbReference type="InterPro" id="IPR006073">
    <property type="entry name" value="GTP-bd"/>
</dbReference>
<dbReference type="SMART" id="SM00382">
    <property type="entry name" value="AAA"/>
    <property type="match status" value="1"/>
</dbReference>
<dbReference type="GO" id="GO:0043024">
    <property type="term" value="F:ribosomal small subunit binding"/>
    <property type="evidence" value="ECO:0007669"/>
    <property type="project" value="TreeGrafter"/>
</dbReference>
<keyword evidence="7 8" id="KW-0342">GTP-binding</keyword>
<evidence type="ECO:0000256" key="4">
    <source>
        <dbReference type="ARBA" id="ARBA00022519"/>
    </source>
</evidence>
<dbReference type="Gene3D" id="3.40.50.300">
    <property type="entry name" value="P-loop containing nucleotide triphosphate hydrolases"/>
    <property type="match status" value="1"/>
</dbReference>
<dbReference type="PRINTS" id="PR00326">
    <property type="entry name" value="GTP1OBG"/>
</dbReference>
<evidence type="ECO:0000256" key="6">
    <source>
        <dbReference type="ARBA" id="ARBA00022884"/>
    </source>
</evidence>
<keyword evidence="8" id="KW-0690">Ribosome biogenesis</keyword>
<reference evidence="13 14" key="1">
    <citation type="submission" date="2019-02" db="EMBL/GenBank/DDBJ databases">
        <title>Complete Genome Sequence and Methylome Analysis of free living Spirochaetas.</title>
        <authorList>
            <person name="Fomenkov A."/>
            <person name="Dubinina G."/>
            <person name="Leshcheva N."/>
            <person name="Mikheeva N."/>
            <person name="Grabovich M."/>
            <person name="Vincze T."/>
            <person name="Roberts R.J."/>
        </authorList>
    </citation>
    <scope>NUCLEOTIDE SEQUENCE [LARGE SCALE GENOMIC DNA]</scope>
    <source>
        <strain evidence="13 14">K2</strain>
    </source>
</reference>
<feature type="region of interest" description="G2" evidence="9">
    <location>
        <begin position="36"/>
        <end position="40"/>
    </location>
</feature>
<dbReference type="GO" id="GO:0005525">
    <property type="term" value="F:GTP binding"/>
    <property type="evidence" value="ECO:0007669"/>
    <property type="project" value="UniProtKB-UniRule"/>
</dbReference>
<name>A0A5C1QPG2_9SPIO</name>
<dbReference type="GO" id="GO:0003924">
    <property type="term" value="F:GTPase activity"/>
    <property type="evidence" value="ECO:0007669"/>
    <property type="project" value="UniProtKB-UniRule"/>
</dbReference>
<dbReference type="Pfam" id="PF07650">
    <property type="entry name" value="KH_2"/>
    <property type="match status" value="1"/>
</dbReference>
<dbReference type="InterPro" id="IPR005225">
    <property type="entry name" value="Small_GTP-bd"/>
</dbReference>
<dbReference type="CDD" id="cd22534">
    <property type="entry name" value="KH-II_Era"/>
    <property type="match status" value="1"/>
</dbReference>
<evidence type="ECO:0000256" key="10">
    <source>
        <dbReference type="RuleBase" id="RU003761"/>
    </source>
</evidence>
<evidence type="ECO:0000313" key="14">
    <source>
        <dbReference type="Proteomes" id="UP000324209"/>
    </source>
</evidence>
<dbReference type="NCBIfam" id="NF000908">
    <property type="entry name" value="PRK00089.1"/>
    <property type="match status" value="1"/>
</dbReference>
<dbReference type="OrthoDB" id="9805918at2"/>
<dbReference type="GO" id="GO:0005829">
    <property type="term" value="C:cytosol"/>
    <property type="evidence" value="ECO:0007669"/>
    <property type="project" value="TreeGrafter"/>
</dbReference>
<dbReference type="KEGG" id="ock:EXM22_13200"/>
<dbReference type="GO" id="GO:0000028">
    <property type="term" value="P:ribosomal small subunit assembly"/>
    <property type="evidence" value="ECO:0007669"/>
    <property type="project" value="TreeGrafter"/>
</dbReference>
<keyword evidence="5 8" id="KW-0547">Nucleotide-binding</keyword>
<dbReference type="Proteomes" id="UP000324209">
    <property type="component" value="Chromosome"/>
</dbReference>